<dbReference type="NCBIfam" id="TIGR01175">
    <property type="entry name" value="pilM"/>
    <property type="match status" value="1"/>
</dbReference>
<dbReference type="Pfam" id="PF11104">
    <property type="entry name" value="PilM_2"/>
    <property type="match status" value="2"/>
</dbReference>
<dbReference type="InterPro" id="IPR050696">
    <property type="entry name" value="FtsA/MreB"/>
</dbReference>
<dbReference type="AlphaFoldDB" id="A0A1B9P2W5"/>
<dbReference type="PANTHER" id="PTHR32432">
    <property type="entry name" value="CELL DIVISION PROTEIN FTSA-RELATED"/>
    <property type="match status" value="1"/>
</dbReference>
<dbReference type="PANTHER" id="PTHR32432:SF3">
    <property type="entry name" value="ETHANOLAMINE UTILIZATION PROTEIN EUTJ"/>
    <property type="match status" value="1"/>
</dbReference>
<organism evidence="1 2">
    <name type="scientific">Aliivibrio logei</name>
    <name type="common">Vibrio logei</name>
    <dbReference type="NCBI Taxonomy" id="688"/>
    <lineage>
        <taxon>Bacteria</taxon>
        <taxon>Pseudomonadati</taxon>
        <taxon>Pseudomonadota</taxon>
        <taxon>Gammaproteobacteria</taxon>
        <taxon>Vibrionales</taxon>
        <taxon>Vibrionaceae</taxon>
        <taxon>Aliivibrio</taxon>
    </lineage>
</organism>
<dbReference type="Gene3D" id="3.30.420.40">
    <property type="match status" value="2"/>
</dbReference>
<dbReference type="OrthoDB" id="9773403at2"/>
<gene>
    <name evidence="1" type="ORF">A6E04_06225</name>
</gene>
<proteinExistence type="predicted"/>
<dbReference type="CDD" id="cd24049">
    <property type="entry name" value="ASKHA_NBD_PilM"/>
    <property type="match status" value="1"/>
</dbReference>
<name>A0A1B9P2W5_ALILO</name>
<comment type="caution">
    <text evidence="1">The sequence shown here is derived from an EMBL/GenBank/DDBJ whole genome shotgun (WGS) entry which is preliminary data.</text>
</comment>
<accession>A0A1B9P2W5</accession>
<dbReference type="InterPro" id="IPR043129">
    <property type="entry name" value="ATPase_NBD"/>
</dbReference>
<dbReference type="InterPro" id="IPR005883">
    <property type="entry name" value="PilM"/>
</dbReference>
<evidence type="ECO:0000313" key="1">
    <source>
        <dbReference type="EMBL" id="OCH22695.1"/>
    </source>
</evidence>
<dbReference type="PIRSF" id="PIRSF019169">
    <property type="entry name" value="PilM"/>
    <property type="match status" value="1"/>
</dbReference>
<dbReference type="Proteomes" id="UP000093523">
    <property type="component" value="Unassembled WGS sequence"/>
</dbReference>
<dbReference type="EMBL" id="MAJU01000006">
    <property type="protein sequence ID" value="OCH22695.1"/>
    <property type="molecule type" value="Genomic_DNA"/>
</dbReference>
<protein>
    <submittedName>
        <fullName evidence="1">Pilus assembly protein PilM</fullName>
    </submittedName>
</protein>
<sequence>MIYPTVTGVDIGHHSIKAASIRLKKGQFELIACHEVLLPDSVFIDTNSVNLEELTPYLTRLKKMLSFNQKRIAFSVPDSNIISKVIQIDSQLDEKETEFAIAHTFNQQSSFSVEDLNLDYVALNQRGVSSVKTTTYQVFATRKDLIESRQLCFSSGGLTPVLADAHSHSLFALWKKATESYPNKKNWMLIDIGHAQTIFCVMSPNHNFYSKNIMFGAQDLQSKDEQETSESISFEHDTTFIAQLSEHIKRQVTLYSSIHHHKIEGVWVVGGGALLPGLSDCLSYEVSLPTMELNVSSLFFQDKKRVMPMAVNASQYAVALGLALRGVSWLTR</sequence>
<reference evidence="1 2" key="1">
    <citation type="submission" date="2016-06" db="EMBL/GenBank/DDBJ databases">
        <authorList>
            <person name="Kjaerup R.B."/>
            <person name="Dalgaard T.S."/>
            <person name="Juul-Madsen H.R."/>
        </authorList>
    </citation>
    <scope>NUCLEOTIDE SEQUENCE [LARGE SCALE GENOMIC DNA]</scope>
    <source>
        <strain evidence="1 2">1S159</strain>
    </source>
</reference>
<evidence type="ECO:0000313" key="2">
    <source>
        <dbReference type="Proteomes" id="UP000093523"/>
    </source>
</evidence>
<dbReference type="SUPFAM" id="SSF53067">
    <property type="entry name" value="Actin-like ATPase domain"/>
    <property type="match status" value="1"/>
</dbReference>
<dbReference type="Gene3D" id="3.30.1490.300">
    <property type="match status" value="1"/>
</dbReference>
<dbReference type="STRING" id="688.A6E04_06225"/>
<dbReference type="RefSeq" id="WP_023604149.1">
    <property type="nucleotide sequence ID" value="NZ_CAWMPN010000006.1"/>
</dbReference>